<protein>
    <submittedName>
        <fullName evidence="1">Uncharacterized protein</fullName>
    </submittedName>
</protein>
<organism evidence="1 2">
    <name type="scientific">Bradyrhizobium jicamae</name>
    <dbReference type="NCBI Taxonomy" id="280332"/>
    <lineage>
        <taxon>Bacteria</taxon>
        <taxon>Pseudomonadati</taxon>
        <taxon>Pseudomonadota</taxon>
        <taxon>Alphaproteobacteria</taxon>
        <taxon>Hyphomicrobiales</taxon>
        <taxon>Nitrobacteraceae</taxon>
        <taxon>Bradyrhizobium</taxon>
    </lineage>
</organism>
<proteinExistence type="predicted"/>
<sequence length="85" mass="9601">MPKKGITGHDEWVVTEALATALVALEQLEPTQQSRQQMDDIRKLLAANCQPGTLNLHLAQAKCRLNPHGDRAAIYREYGFEDWEV</sequence>
<dbReference type="OrthoDB" id="8239664at2"/>
<evidence type="ECO:0000313" key="1">
    <source>
        <dbReference type="EMBL" id="KRR02023.1"/>
    </source>
</evidence>
<accession>A0A0R3L2J7</accession>
<reference evidence="1 2" key="1">
    <citation type="submission" date="2014-03" db="EMBL/GenBank/DDBJ databases">
        <title>Bradyrhizobium valentinum sp. nov., isolated from effective nodules of Lupinus mariae-josephae, a lupine endemic of basic-lime soils in Eastern Spain.</title>
        <authorList>
            <person name="Duran D."/>
            <person name="Rey L."/>
            <person name="Navarro A."/>
            <person name="Busquets A."/>
            <person name="Imperial J."/>
            <person name="Ruiz-Argueso T."/>
        </authorList>
    </citation>
    <scope>NUCLEOTIDE SEQUENCE [LARGE SCALE GENOMIC DNA]</scope>
    <source>
        <strain evidence="1 2">PAC68</strain>
    </source>
</reference>
<dbReference type="Proteomes" id="UP000050863">
    <property type="component" value="Unassembled WGS sequence"/>
</dbReference>
<name>A0A0R3L2J7_9BRAD</name>
<dbReference type="RefSeq" id="WP_057838269.1">
    <property type="nucleotide sequence ID" value="NZ_LLXZ01000160.1"/>
</dbReference>
<evidence type="ECO:0000313" key="2">
    <source>
        <dbReference type="Proteomes" id="UP000050863"/>
    </source>
</evidence>
<keyword evidence="2" id="KW-1185">Reference proteome</keyword>
<dbReference type="AlphaFoldDB" id="A0A0R3L2J7"/>
<gene>
    <name evidence="1" type="ORF">CQ12_15255</name>
</gene>
<dbReference type="EMBL" id="LLXZ01000160">
    <property type="protein sequence ID" value="KRR02023.1"/>
    <property type="molecule type" value="Genomic_DNA"/>
</dbReference>
<comment type="caution">
    <text evidence="1">The sequence shown here is derived from an EMBL/GenBank/DDBJ whole genome shotgun (WGS) entry which is preliminary data.</text>
</comment>